<comment type="subcellular location">
    <subcellularLocation>
        <location evidence="1">Secreted</location>
    </subcellularLocation>
</comment>
<evidence type="ECO:0000313" key="6">
    <source>
        <dbReference type="Proteomes" id="UP000324629"/>
    </source>
</evidence>
<keyword evidence="6" id="KW-1185">Reference proteome</keyword>
<evidence type="ECO:0000256" key="2">
    <source>
        <dbReference type="ARBA" id="ARBA00022525"/>
    </source>
</evidence>
<evidence type="ECO:0000313" key="5">
    <source>
        <dbReference type="EMBL" id="KAA3674957.1"/>
    </source>
</evidence>
<evidence type="ECO:0000256" key="1">
    <source>
        <dbReference type="ARBA" id="ARBA00004613"/>
    </source>
</evidence>
<name>A0A5J4NHA3_9TREM</name>
<dbReference type="Pfam" id="PF25106">
    <property type="entry name" value="VWA_4"/>
    <property type="match status" value="1"/>
</dbReference>
<accession>A0A5J4NHA3</accession>
<comment type="caution">
    <text evidence="5">The sequence shown here is derived from an EMBL/GenBank/DDBJ whole genome shotgun (WGS) entry which is preliminary data.</text>
</comment>
<keyword evidence="2" id="KW-0964">Secreted</keyword>
<gene>
    <name evidence="5" type="ORF">DEA37_0011372</name>
</gene>
<dbReference type="EMBL" id="QNGE01002806">
    <property type="protein sequence ID" value="KAA3674957.1"/>
    <property type="molecule type" value="Genomic_DNA"/>
</dbReference>
<dbReference type="Proteomes" id="UP000324629">
    <property type="component" value="Unassembled WGS sequence"/>
</dbReference>
<protein>
    <recommendedName>
        <fullName evidence="4">Hemicentin-1-like von Willebrand factor A domain-containing protein</fullName>
    </recommendedName>
</protein>
<dbReference type="AlphaFoldDB" id="A0A5J4NHA3"/>
<organism evidence="5 6">
    <name type="scientific">Paragonimus westermani</name>
    <dbReference type="NCBI Taxonomy" id="34504"/>
    <lineage>
        <taxon>Eukaryota</taxon>
        <taxon>Metazoa</taxon>
        <taxon>Spiralia</taxon>
        <taxon>Lophotrochozoa</taxon>
        <taxon>Platyhelminthes</taxon>
        <taxon>Trematoda</taxon>
        <taxon>Digenea</taxon>
        <taxon>Plagiorchiida</taxon>
        <taxon>Troglotremata</taxon>
        <taxon>Troglotrematidae</taxon>
        <taxon>Paragonimus</taxon>
    </lineage>
</organism>
<sequence>MSEETTLPKPWVIVRMRIPLRCILLLLLQIYALTGNVGVTGNSPGQLRLPANSVSEDSLMFSPLASVDDQEINITLPNGEDLTASSAISLAIVFDSTGSMGNDLKQVKIGARRILQRHMQRGEANYIKDFVLVKVHDPGEYICFLANSSMLNSAEVNLPCLCFAVISRARKLKTHQEYALPPADASTYLSCPRRHQYNYS</sequence>
<evidence type="ECO:0000259" key="4">
    <source>
        <dbReference type="Pfam" id="PF25106"/>
    </source>
</evidence>
<keyword evidence="3" id="KW-0732">Signal</keyword>
<evidence type="ECO:0000256" key="3">
    <source>
        <dbReference type="ARBA" id="ARBA00022729"/>
    </source>
</evidence>
<feature type="domain" description="Hemicentin-1-like von Willebrand factor A" evidence="4">
    <location>
        <begin position="89"/>
        <end position="139"/>
    </location>
</feature>
<dbReference type="InterPro" id="IPR056861">
    <property type="entry name" value="HMCN1-like_VWA"/>
</dbReference>
<proteinExistence type="predicted"/>
<reference evidence="5 6" key="1">
    <citation type="journal article" date="2019" name="Gigascience">
        <title>Whole-genome sequence of the oriental lung fluke Paragonimus westermani.</title>
        <authorList>
            <person name="Oey H."/>
            <person name="Zakrzewski M."/>
            <person name="Narain K."/>
            <person name="Devi K.R."/>
            <person name="Agatsuma T."/>
            <person name="Nawaratna S."/>
            <person name="Gobert G.N."/>
            <person name="Jones M.K."/>
            <person name="Ragan M.A."/>
            <person name="McManus D.P."/>
            <person name="Krause L."/>
        </authorList>
    </citation>
    <scope>NUCLEOTIDE SEQUENCE [LARGE SCALE GENOMIC DNA]</scope>
    <source>
        <strain evidence="5 6">IND2009</strain>
    </source>
</reference>